<dbReference type="SUPFAM" id="SSF50249">
    <property type="entry name" value="Nucleic acid-binding proteins"/>
    <property type="match status" value="1"/>
</dbReference>
<evidence type="ECO:0000256" key="11">
    <source>
        <dbReference type="RuleBase" id="RU368061"/>
    </source>
</evidence>
<dbReference type="Gene3D" id="2.40.50.140">
    <property type="entry name" value="Nucleic acid-binding proteins"/>
    <property type="match status" value="1"/>
</dbReference>
<dbReference type="Proteomes" id="UP000030655">
    <property type="component" value="Unassembled WGS sequence"/>
</dbReference>
<dbReference type="EMBL" id="KK365137">
    <property type="protein sequence ID" value="KCZ81781.1"/>
    <property type="molecule type" value="Genomic_DNA"/>
</dbReference>
<proteinExistence type="inferred from homology"/>
<dbReference type="STRING" id="1288291.A0A059F483"/>
<evidence type="ECO:0000259" key="12">
    <source>
        <dbReference type="PROSITE" id="PS50051"/>
    </source>
</evidence>
<evidence type="ECO:0000256" key="3">
    <source>
        <dbReference type="ARBA" id="ARBA00022705"/>
    </source>
</evidence>
<dbReference type="InterPro" id="IPR033762">
    <property type="entry name" value="MCM_OB"/>
</dbReference>
<dbReference type="PANTHER" id="PTHR11630:SF46">
    <property type="entry name" value="DNA REPLICATION LICENSING FACTOR MCM3-RELATED"/>
    <property type="match status" value="1"/>
</dbReference>
<dbReference type="SMART" id="SM00350">
    <property type="entry name" value="MCM"/>
    <property type="match status" value="1"/>
</dbReference>
<dbReference type="PRINTS" id="PR01659">
    <property type="entry name" value="MCMPROTEIN3"/>
</dbReference>
<keyword evidence="8 10" id="KW-0238">DNA-binding</keyword>
<sequence length="671" mass="75383">MEHSSKISFTDVKPILDLNELRITQPKFVESIINDPLNVLPQHPNKKIIGSLGENIHNPRTLTCKSLSKLIAVEGIVTSVSTVKPKLVKSVHFSEKTKIFYEKEYRDATMISKLPITNTVYPTKDANGPLNTEFGMSTFIDYQNVVIQELVETSPLGQLPRSMEAILSDDLINRVKPGDRVRLIGVYKPLVGMSNEFPKKFKSVLIVNNIEFINLDSAHMKVNIEKINELTFQQLGEKGLEGIVVECEENLQSKKFGEFDIKENASQTEKNNSSTNQNLIQSEHVIREISKRKDILNLVANSIAPSIYGHTNIKRAIALMLVGGNEIIRNNLSKTRGDINILLVGDPGTAKSQLLRYVKSISPLCINTTGRGSTGVGLTAAVVFDKDTGDKRLEAGAMVIADRGIVCIDEFDKMNDDDRVALHEVMEQQTISISKAGISTTLNARCTVLAAANPILGYYKETYSPSHNIGLPESLLSRFDLIFIVLDRGDDERIADHILNKREDTHQLFLREYLKTAKEMKPTLTDRAGIAISKSFVELRQEKKLSVNVTPRMLETLIRLSTAIAKIKLSNFVEEEDALEAIKILRETLEFKVTKEIVQEKKEEEQNVDELISSVLYSYKENHPETNSISFDDFCKEVNDLNVSPAQIRSVLNYLHSIDVILFYDNTIFFL</sequence>
<dbReference type="InterPro" id="IPR041562">
    <property type="entry name" value="MCM_lid"/>
</dbReference>
<keyword evidence="5 11" id="KW-0378">Hydrolase</keyword>
<dbReference type="Gene3D" id="3.40.50.300">
    <property type="entry name" value="P-loop containing nucleotide triphosphate hydrolases"/>
    <property type="match status" value="1"/>
</dbReference>
<dbReference type="PROSITE" id="PS00847">
    <property type="entry name" value="MCM_1"/>
    <property type="match status" value="1"/>
</dbReference>
<evidence type="ECO:0000313" key="14">
    <source>
        <dbReference type="Proteomes" id="UP000030655"/>
    </source>
</evidence>
<dbReference type="GO" id="GO:0000727">
    <property type="term" value="P:double-strand break repair via break-induced replication"/>
    <property type="evidence" value="ECO:0007669"/>
    <property type="project" value="TreeGrafter"/>
</dbReference>
<evidence type="ECO:0000256" key="7">
    <source>
        <dbReference type="ARBA" id="ARBA00022840"/>
    </source>
</evidence>
<protein>
    <recommendedName>
        <fullName evidence="11">DNA replication licensing factor MCM3</fullName>
        <ecNumber evidence="11">3.6.4.12</ecNumber>
    </recommendedName>
</protein>
<dbReference type="PRINTS" id="PR01657">
    <property type="entry name" value="MCMFAMILY"/>
</dbReference>
<dbReference type="InterPro" id="IPR031327">
    <property type="entry name" value="MCM"/>
</dbReference>
<dbReference type="GO" id="GO:1902975">
    <property type="term" value="P:mitotic DNA replication initiation"/>
    <property type="evidence" value="ECO:0007669"/>
    <property type="project" value="TreeGrafter"/>
</dbReference>
<dbReference type="Gene3D" id="2.20.28.10">
    <property type="match status" value="1"/>
</dbReference>
<dbReference type="GO" id="GO:0003697">
    <property type="term" value="F:single-stranded DNA binding"/>
    <property type="evidence" value="ECO:0007669"/>
    <property type="project" value="TreeGrafter"/>
</dbReference>
<evidence type="ECO:0000256" key="1">
    <source>
        <dbReference type="ARBA" id="ARBA00004123"/>
    </source>
</evidence>
<dbReference type="GO" id="GO:0016787">
    <property type="term" value="F:hydrolase activity"/>
    <property type="evidence" value="ECO:0007669"/>
    <property type="project" value="UniProtKB-KW"/>
</dbReference>
<dbReference type="InterPro" id="IPR027417">
    <property type="entry name" value="P-loop_NTPase"/>
</dbReference>
<dbReference type="InterPro" id="IPR001208">
    <property type="entry name" value="MCM_dom"/>
</dbReference>
<dbReference type="PROSITE" id="PS50051">
    <property type="entry name" value="MCM_2"/>
    <property type="match status" value="1"/>
</dbReference>
<evidence type="ECO:0000256" key="2">
    <source>
        <dbReference type="ARBA" id="ARBA00008010"/>
    </source>
</evidence>
<keyword evidence="3 11" id="KW-0235">DNA replication</keyword>
<dbReference type="InterPro" id="IPR003593">
    <property type="entry name" value="AAA+_ATPase"/>
</dbReference>
<dbReference type="EC" id="3.6.4.12" evidence="11"/>
<dbReference type="AlphaFoldDB" id="A0A059F483"/>
<keyword evidence="4 10" id="KW-0547">Nucleotide-binding</keyword>
<dbReference type="GO" id="GO:0006271">
    <property type="term" value="P:DNA strand elongation involved in DNA replication"/>
    <property type="evidence" value="ECO:0007669"/>
    <property type="project" value="TreeGrafter"/>
</dbReference>
<dbReference type="Pfam" id="PF17207">
    <property type="entry name" value="MCM_OB"/>
    <property type="match status" value="1"/>
</dbReference>
<dbReference type="VEuPathDB" id="MicrosporidiaDB:H312_00821"/>
<comment type="similarity">
    <text evidence="2 10">Belongs to the MCM family.</text>
</comment>
<dbReference type="InterPro" id="IPR012340">
    <property type="entry name" value="NA-bd_OB-fold"/>
</dbReference>
<dbReference type="GO" id="GO:0017116">
    <property type="term" value="F:single-stranded DNA helicase activity"/>
    <property type="evidence" value="ECO:0007669"/>
    <property type="project" value="TreeGrafter"/>
</dbReference>
<dbReference type="Pfam" id="PF00493">
    <property type="entry name" value="MCM"/>
    <property type="match status" value="1"/>
</dbReference>
<evidence type="ECO:0000256" key="4">
    <source>
        <dbReference type="ARBA" id="ARBA00022741"/>
    </source>
</evidence>
<dbReference type="InterPro" id="IPR008046">
    <property type="entry name" value="Mcm3"/>
</dbReference>
<dbReference type="GO" id="GO:0043596">
    <property type="term" value="C:nuclear replication fork"/>
    <property type="evidence" value="ECO:0007669"/>
    <property type="project" value="UniProtKB-ARBA"/>
</dbReference>
<comment type="subcellular location">
    <subcellularLocation>
        <location evidence="1 11">Nucleus</location>
    </subcellularLocation>
</comment>
<dbReference type="HOGENOM" id="CLU_000995_6_0_1"/>
<dbReference type="OrthoDB" id="1882346at2759"/>
<evidence type="ECO:0000256" key="9">
    <source>
        <dbReference type="ARBA" id="ARBA00023242"/>
    </source>
</evidence>
<evidence type="ECO:0000256" key="5">
    <source>
        <dbReference type="ARBA" id="ARBA00022801"/>
    </source>
</evidence>
<keyword evidence="7 10" id="KW-0067">ATP-binding</keyword>
<keyword evidence="9 11" id="KW-0539">Nucleus</keyword>
<name>A0A059F483_9MICR</name>
<dbReference type="GO" id="GO:0042555">
    <property type="term" value="C:MCM complex"/>
    <property type="evidence" value="ECO:0007669"/>
    <property type="project" value="UniProtKB-UniRule"/>
</dbReference>
<keyword evidence="14" id="KW-1185">Reference proteome</keyword>
<dbReference type="GO" id="GO:0006279">
    <property type="term" value="P:premeiotic DNA replication"/>
    <property type="evidence" value="ECO:0007669"/>
    <property type="project" value="UniProtKB-ARBA"/>
</dbReference>
<evidence type="ECO:0000313" key="13">
    <source>
        <dbReference type="EMBL" id="KCZ81781.1"/>
    </source>
</evidence>
<organism evidence="13 14">
    <name type="scientific">Anncaliia algerae PRA339</name>
    <dbReference type="NCBI Taxonomy" id="1288291"/>
    <lineage>
        <taxon>Eukaryota</taxon>
        <taxon>Fungi</taxon>
        <taxon>Fungi incertae sedis</taxon>
        <taxon>Microsporidia</taxon>
        <taxon>Tubulinosematoidea</taxon>
        <taxon>Tubulinosematidae</taxon>
        <taxon>Anncaliia</taxon>
    </lineage>
</organism>
<dbReference type="SMART" id="SM00382">
    <property type="entry name" value="AAA"/>
    <property type="match status" value="1"/>
</dbReference>
<comment type="catalytic activity">
    <reaction evidence="11">
        <text>ATP + H2O = ADP + phosphate + H(+)</text>
        <dbReference type="Rhea" id="RHEA:13065"/>
        <dbReference type="ChEBI" id="CHEBI:15377"/>
        <dbReference type="ChEBI" id="CHEBI:15378"/>
        <dbReference type="ChEBI" id="CHEBI:30616"/>
        <dbReference type="ChEBI" id="CHEBI:43474"/>
        <dbReference type="ChEBI" id="CHEBI:456216"/>
        <dbReference type="EC" id="3.6.4.12"/>
    </reaction>
</comment>
<evidence type="ECO:0000256" key="6">
    <source>
        <dbReference type="ARBA" id="ARBA00022806"/>
    </source>
</evidence>
<reference evidence="13 14" key="2">
    <citation type="submission" date="2014-03" db="EMBL/GenBank/DDBJ databases">
        <title>The Genome Sequence of Anncaliia algerae insect isolate PRA339.</title>
        <authorList>
            <consortium name="The Broad Institute Genome Sequencing Platform"/>
            <consortium name="The Broad Institute Genome Sequencing Center for Infectious Disease"/>
            <person name="Cuomo C."/>
            <person name="Becnel J."/>
            <person name="Sanscrainte N."/>
            <person name="Walker B."/>
            <person name="Young S.K."/>
            <person name="Zeng Q."/>
            <person name="Gargeya S."/>
            <person name="Fitzgerald M."/>
            <person name="Haas B."/>
            <person name="Abouelleil A."/>
            <person name="Alvarado L."/>
            <person name="Arachchi H.M."/>
            <person name="Berlin A.M."/>
            <person name="Chapman S.B."/>
            <person name="Dewar J."/>
            <person name="Goldberg J."/>
            <person name="Griggs A."/>
            <person name="Gujja S."/>
            <person name="Hansen M."/>
            <person name="Howarth C."/>
            <person name="Imamovic A."/>
            <person name="Larimer J."/>
            <person name="McCowan C."/>
            <person name="Murphy C."/>
            <person name="Neiman D."/>
            <person name="Pearson M."/>
            <person name="Priest M."/>
            <person name="Roberts A."/>
            <person name="Saif S."/>
            <person name="Shea T."/>
            <person name="Sisk P."/>
            <person name="Sykes S."/>
            <person name="Wortman J."/>
            <person name="Nusbaum C."/>
            <person name="Birren B."/>
        </authorList>
    </citation>
    <scope>NUCLEOTIDE SEQUENCE [LARGE SCALE GENOMIC DNA]</scope>
    <source>
        <strain evidence="13 14">PRA339</strain>
    </source>
</reference>
<evidence type="ECO:0000256" key="8">
    <source>
        <dbReference type="ARBA" id="ARBA00023125"/>
    </source>
</evidence>
<dbReference type="InterPro" id="IPR018525">
    <property type="entry name" value="MCM_CS"/>
</dbReference>
<accession>A0A059F483</accession>
<dbReference type="PANTHER" id="PTHR11630">
    <property type="entry name" value="DNA REPLICATION LICENSING FACTOR MCM FAMILY MEMBER"/>
    <property type="match status" value="1"/>
</dbReference>
<reference evidence="14" key="1">
    <citation type="submission" date="2013-02" db="EMBL/GenBank/DDBJ databases">
        <authorList>
            <consortium name="The Broad Institute Genome Sequencing Platform"/>
            <person name="Cuomo C."/>
            <person name="Becnel J."/>
            <person name="Sanscrainte N."/>
            <person name="Walker B."/>
            <person name="Young S.K."/>
            <person name="Zeng Q."/>
            <person name="Gargeya S."/>
            <person name="Fitzgerald M."/>
            <person name="Haas B."/>
            <person name="Abouelleil A."/>
            <person name="Alvarado L."/>
            <person name="Arachchi H.M."/>
            <person name="Berlin A.M."/>
            <person name="Chapman S.B."/>
            <person name="Dewar J."/>
            <person name="Goldberg J."/>
            <person name="Griggs A."/>
            <person name="Gujja S."/>
            <person name="Hansen M."/>
            <person name="Howarth C."/>
            <person name="Imamovic A."/>
            <person name="Larimer J."/>
            <person name="McCowan C."/>
            <person name="Murphy C."/>
            <person name="Neiman D."/>
            <person name="Pearson M."/>
            <person name="Priest M."/>
            <person name="Roberts A."/>
            <person name="Saif S."/>
            <person name="Shea T."/>
            <person name="Sisk P."/>
            <person name="Sykes S."/>
            <person name="Wortman J."/>
            <person name="Nusbaum C."/>
            <person name="Birren B."/>
        </authorList>
    </citation>
    <scope>NUCLEOTIDE SEQUENCE [LARGE SCALE GENOMIC DNA]</scope>
    <source>
        <strain evidence="14">PRA339</strain>
    </source>
</reference>
<evidence type="ECO:0000256" key="10">
    <source>
        <dbReference type="RuleBase" id="RU004070"/>
    </source>
</evidence>
<feature type="domain" description="MCM C-terminal AAA(+) ATPase" evidence="12">
    <location>
        <begin position="295"/>
        <end position="498"/>
    </location>
</feature>
<comment type="subunit">
    <text evidence="11">Component of the MCM2-7 complex.</text>
</comment>
<dbReference type="FunFam" id="3.40.50.300:FF:002469">
    <property type="entry name" value="Cell division control protein 21"/>
    <property type="match status" value="1"/>
</dbReference>
<dbReference type="GO" id="GO:0005524">
    <property type="term" value="F:ATP binding"/>
    <property type="evidence" value="ECO:0007669"/>
    <property type="project" value="UniProtKB-UniRule"/>
</dbReference>
<comment type="function">
    <text evidence="11">Acts as component of the MCM2-7 complex (MCM complex) which is the replicative helicase essential for 'once per cell cycle' DNA replication initiation and elongation in eukaryotic cells. The active ATPase sites in the MCM2-7 ring are formed through the interaction surfaces of two neighboring subunits such that a critical structure of a conserved arginine finger motif is provided in trans relative to the ATP-binding site of the Walker A box of the adjacent subunit. The six ATPase active sites, however, are likely to contribute differentially to the complex helicase activity.</text>
</comment>
<dbReference type="SUPFAM" id="SSF52540">
    <property type="entry name" value="P-loop containing nucleoside triphosphate hydrolases"/>
    <property type="match status" value="1"/>
</dbReference>
<dbReference type="Pfam" id="PF17855">
    <property type="entry name" value="MCM_lid"/>
    <property type="match status" value="1"/>
</dbReference>
<gene>
    <name evidence="13" type="ORF">H312_00821</name>
</gene>
<dbReference type="GO" id="GO:0005656">
    <property type="term" value="C:nuclear pre-replicative complex"/>
    <property type="evidence" value="ECO:0007669"/>
    <property type="project" value="UniProtKB-ARBA"/>
</dbReference>
<dbReference type="GO" id="GO:0031261">
    <property type="term" value="C:DNA replication preinitiation complex"/>
    <property type="evidence" value="ECO:0007669"/>
    <property type="project" value="UniProtKB-ARBA"/>
</dbReference>
<keyword evidence="6 11" id="KW-0347">Helicase</keyword>